<organism evidence="9 10">
    <name type="scientific">Elsinoe batatas</name>
    <dbReference type="NCBI Taxonomy" id="2601811"/>
    <lineage>
        <taxon>Eukaryota</taxon>
        <taxon>Fungi</taxon>
        <taxon>Dikarya</taxon>
        <taxon>Ascomycota</taxon>
        <taxon>Pezizomycotina</taxon>
        <taxon>Dothideomycetes</taxon>
        <taxon>Dothideomycetidae</taxon>
        <taxon>Myriangiales</taxon>
        <taxon>Elsinoaceae</taxon>
        <taxon>Elsinoe</taxon>
    </lineage>
</organism>
<sequence>MATIPTEYSTGPDKDLYIEPVGVLRSQIDGVYSLSIIFFILCWITVGLRMWVRTTMLKGMGVDDWWLLITQVIFSVYAILLCIICNNLLTHVNEYAAGEVPTSITIPNMVVAGYCLYATTTITFKISLGYFFLNIFSTERKWRVTIWLSMVLPGLLGVLNIAWTSTYRCQLTSVFFAGLPSCPSFKARTDWAVVAAMWAGVSAITDLIYGVLAFMAIKTLKMPWRTRITAALLCSLGCVGGVAAVIRLVFLIISVPNMSVLGEALQVSLWSVIEPGLAIIAAAIAALRPLWMKMKDPNWRPTHYSSNTRPTTRPNTRGGTNTNPAQRSHQTPMAISSHSKDDRILVQVELDQIYSERDRGDHSGKTSDNFNRDEIVDPRHLL</sequence>
<comment type="similarity">
    <text evidence="5">Belongs to the SAT4 family.</text>
</comment>
<proteinExistence type="inferred from homology"/>
<keyword evidence="4 7" id="KW-0472">Membrane</keyword>
<feature type="compositionally biased region" description="Low complexity" evidence="6">
    <location>
        <begin position="307"/>
        <end position="324"/>
    </location>
</feature>
<dbReference type="PANTHER" id="PTHR33048">
    <property type="entry name" value="PTH11-LIKE INTEGRAL MEMBRANE PROTEIN (AFU_ORTHOLOGUE AFUA_5G11245)"/>
    <property type="match status" value="1"/>
</dbReference>
<evidence type="ECO:0000256" key="2">
    <source>
        <dbReference type="ARBA" id="ARBA00022692"/>
    </source>
</evidence>
<feature type="transmembrane region" description="Helical" evidence="7">
    <location>
        <begin position="31"/>
        <end position="52"/>
    </location>
</feature>
<dbReference type="AlphaFoldDB" id="A0A8K0L9S3"/>
<dbReference type="OrthoDB" id="3923077at2759"/>
<feature type="compositionally biased region" description="Polar residues" evidence="6">
    <location>
        <begin position="325"/>
        <end position="337"/>
    </location>
</feature>
<feature type="transmembrane region" description="Helical" evidence="7">
    <location>
        <begin position="267"/>
        <end position="287"/>
    </location>
</feature>
<dbReference type="Proteomes" id="UP000809789">
    <property type="component" value="Unassembled WGS sequence"/>
</dbReference>
<evidence type="ECO:0000313" key="9">
    <source>
        <dbReference type="EMBL" id="KAG8630723.1"/>
    </source>
</evidence>
<feature type="region of interest" description="Disordered" evidence="6">
    <location>
        <begin position="301"/>
        <end position="339"/>
    </location>
</feature>
<evidence type="ECO:0000256" key="1">
    <source>
        <dbReference type="ARBA" id="ARBA00004141"/>
    </source>
</evidence>
<protein>
    <recommendedName>
        <fullName evidence="8">Rhodopsin domain-containing protein</fullName>
    </recommendedName>
</protein>
<comment type="caution">
    <text evidence="9">The sequence shown here is derived from an EMBL/GenBank/DDBJ whole genome shotgun (WGS) entry which is preliminary data.</text>
</comment>
<dbReference type="Pfam" id="PF20684">
    <property type="entry name" value="Fung_rhodopsin"/>
    <property type="match status" value="1"/>
</dbReference>
<name>A0A8K0L9S3_9PEZI</name>
<feature type="transmembrane region" description="Helical" evidence="7">
    <location>
        <begin position="109"/>
        <end position="132"/>
    </location>
</feature>
<feature type="transmembrane region" description="Helical" evidence="7">
    <location>
        <begin position="64"/>
        <end position="89"/>
    </location>
</feature>
<evidence type="ECO:0000313" key="10">
    <source>
        <dbReference type="Proteomes" id="UP000809789"/>
    </source>
</evidence>
<evidence type="ECO:0000256" key="7">
    <source>
        <dbReference type="SAM" id="Phobius"/>
    </source>
</evidence>
<feature type="region of interest" description="Disordered" evidence="6">
    <location>
        <begin position="355"/>
        <end position="382"/>
    </location>
</feature>
<comment type="subcellular location">
    <subcellularLocation>
        <location evidence="1">Membrane</location>
        <topology evidence="1">Multi-pass membrane protein</topology>
    </subcellularLocation>
</comment>
<feature type="domain" description="Rhodopsin" evidence="8">
    <location>
        <begin position="48"/>
        <end position="291"/>
    </location>
</feature>
<evidence type="ECO:0000256" key="6">
    <source>
        <dbReference type="SAM" id="MobiDB-lite"/>
    </source>
</evidence>
<accession>A0A8K0L9S3</accession>
<reference evidence="9" key="1">
    <citation type="submission" date="2021-07" db="EMBL/GenBank/DDBJ databases">
        <title>Elsinoe batatas strain:CRI-CJ2 Genome sequencing and assembly.</title>
        <authorList>
            <person name="Huang L."/>
        </authorList>
    </citation>
    <scope>NUCLEOTIDE SEQUENCE</scope>
    <source>
        <strain evidence="9">CRI-CJ2</strain>
    </source>
</reference>
<evidence type="ECO:0000256" key="3">
    <source>
        <dbReference type="ARBA" id="ARBA00022989"/>
    </source>
</evidence>
<evidence type="ECO:0000259" key="8">
    <source>
        <dbReference type="Pfam" id="PF20684"/>
    </source>
</evidence>
<evidence type="ECO:0000256" key="4">
    <source>
        <dbReference type="ARBA" id="ARBA00023136"/>
    </source>
</evidence>
<dbReference type="PANTHER" id="PTHR33048:SF96">
    <property type="entry name" value="INTEGRAL MEMBRANE PROTEIN"/>
    <property type="match status" value="1"/>
</dbReference>
<feature type="transmembrane region" description="Helical" evidence="7">
    <location>
        <begin position="144"/>
        <end position="163"/>
    </location>
</feature>
<feature type="transmembrane region" description="Helical" evidence="7">
    <location>
        <begin position="191"/>
        <end position="217"/>
    </location>
</feature>
<gene>
    <name evidence="9" type="ORF">KVT40_002342</name>
</gene>
<dbReference type="InterPro" id="IPR052337">
    <property type="entry name" value="SAT4-like"/>
</dbReference>
<dbReference type="InterPro" id="IPR049326">
    <property type="entry name" value="Rhodopsin_dom_fungi"/>
</dbReference>
<dbReference type="EMBL" id="JAESVG020000002">
    <property type="protein sequence ID" value="KAG8630723.1"/>
    <property type="molecule type" value="Genomic_DNA"/>
</dbReference>
<keyword evidence="10" id="KW-1185">Reference proteome</keyword>
<keyword evidence="3 7" id="KW-1133">Transmembrane helix</keyword>
<feature type="transmembrane region" description="Helical" evidence="7">
    <location>
        <begin position="229"/>
        <end position="255"/>
    </location>
</feature>
<dbReference type="GO" id="GO:0016020">
    <property type="term" value="C:membrane"/>
    <property type="evidence" value="ECO:0007669"/>
    <property type="project" value="UniProtKB-SubCell"/>
</dbReference>
<evidence type="ECO:0000256" key="5">
    <source>
        <dbReference type="ARBA" id="ARBA00038359"/>
    </source>
</evidence>
<keyword evidence="2 7" id="KW-0812">Transmembrane</keyword>